<name>A0ABX2AR24_9BACT</name>
<dbReference type="RefSeq" id="WP_172276280.1">
    <property type="nucleotide sequence ID" value="NZ_CASGMU010000009.1"/>
</dbReference>
<dbReference type="Proteomes" id="UP000714420">
    <property type="component" value="Unassembled WGS sequence"/>
</dbReference>
<evidence type="ECO:0000313" key="2">
    <source>
        <dbReference type="Proteomes" id="UP000714420"/>
    </source>
</evidence>
<accession>A0ABX2AR24</accession>
<gene>
    <name evidence="1" type="ORF">HPS56_10165</name>
</gene>
<comment type="caution">
    <text evidence="1">The sequence shown here is derived from an EMBL/GenBank/DDBJ whole genome shotgun (WGS) entry which is preliminary data.</text>
</comment>
<sequence length="269" mass="30684">MEIIEQALVSKSPKVKPEDGIIITDNFIAVIDGSTSKTDKRFSRWKSNGRYCMQIIGKYISKMPKDIRFEQFVNGVTMAVRKKYKDSQIEYLLAHPEDRLTASCIVFSRVQRQIWMIGDCQCLVGDSYYNNPKPYEEEIANKRAGIIADMLANGHSTVSQLRAHDTARDAVIPDLIATMKNQNITYSVVDGFKIPIDKTHVITLDFKPWTIVLASDGYPFLKPTLKESESFLDSQLREDPLNIHAFKATKAFIEGNNSFDDRAYIRFKI</sequence>
<reference evidence="1 2" key="1">
    <citation type="submission" date="2020-05" db="EMBL/GenBank/DDBJ databases">
        <title>Distinct polysaccharide utilization as determinants for interspecies competition between intestinal Prevotella spp.</title>
        <authorList>
            <person name="Galvez E.J.C."/>
            <person name="Iljazovic A."/>
            <person name="Strowig T."/>
        </authorList>
    </citation>
    <scope>NUCLEOTIDE SEQUENCE [LARGE SCALE GENOMIC DNA]</scope>
    <source>
        <strain evidence="1 2">PMUR</strain>
    </source>
</reference>
<keyword evidence="2" id="KW-1185">Reference proteome</keyword>
<protein>
    <recommendedName>
        <fullName evidence="3">PPM-type phosphatase domain-containing protein</fullName>
    </recommendedName>
</protein>
<organism evidence="1 2">
    <name type="scientific">Xylanibacter muris</name>
    <dbReference type="NCBI Taxonomy" id="2736290"/>
    <lineage>
        <taxon>Bacteria</taxon>
        <taxon>Pseudomonadati</taxon>
        <taxon>Bacteroidota</taxon>
        <taxon>Bacteroidia</taxon>
        <taxon>Bacteroidales</taxon>
        <taxon>Prevotellaceae</taxon>
        <taxon>Xylanibacter</taxon>
    </lineage>
</organism>
<proteinExistence type="predicted"/>
<evidence type="ECO:0000313" key="1">
    <source>
        <dbReference type="EMBL" id="NPD92697.1"/>
    </source>
</evidence>
<dbReference type="EMBL" id="JABKKF010000010">
    <property type="protein sequence ID" value="NPD92697.1"/>
    <property type="molecule type" value="Genomic_DNA"/>
</dbReference>
<evidence type="ECO:0008006" key="3">
    <source>
        <dbReference type="Google" id="ProtNLM"/>
    </source>
</evidence>